<evidence type="ECO:0008006" key="3">
    <source>
        <dbReference type="Google" id="ProtNLM"/>
    </source>
</evidence>
<gene>
    <name evidence="1" type="ORF">FAZ98_04720</name>
</gene>
<dbReference type="AlphaFoldDB" id="A0A7Z2GG00"/>
<organism evidence="1 2">
    <name type="scientific">Paraburkholderia acidisoli</name>
    <dbReference type="NCBI Taxonomy" id="2571748"/>
    <lineage>
        <taxon>Bacteria</taxon>
        <taxon>Pseudomonadati</taxon>
        <taxon>Pseudomonadota</taxon>
        <taxon>Betaproteobacteria</taxon>
        <taxon>Burkholderiales</taxon>
        <taxon>Burkholderiaceae</taxon>
        <taxon>Paraburkholderia</taxon>
    </lineage>
</organism>
<evidence type="ECO:0000313" key="2">
    <source>
        <dbReference type="Proteomes" id="UP000433577"/>
    </source>
</evidence>
<sequence>MALKTTAFDAADVLDSPEAQFEFLRLAYEEGDAERIDESIEIVTRARALVAAKNCKP</sequence>
<name>A0A7Z2GG00_9BURK</name>
<evidence type="ECO:0000313" key="1">
    <source>
        <dbReference type="EMBL" id="QGZ61092.1"/>
    </source>
</evidence>
<reference evidence="1 2" key="1">
    <citation type="submission" date="2019-12" db="EMBL/GenBank/DDBJ databases">
        <title>Paraburkholderia acidiphila 7Q-K02 sp. nov and Paraburkholderia acidisoli DHF22 sp. nov., two strains isolated from forest soil.</title>
        <authorList>
            <person name="Gao Z."/>
            <person name="Qiu L."/>
        </authorList>
    </citation>
    <scope>NUCLEOTIDE SEQUENCE [LARGE SCALE GENOMIC DNA]</scope>
    <source>
        <strain evidence="1 2">DHF22</strain>
    </source>
</reference>
<proteinExistence type="predicted"/>
<dbReference type="EMBL" id="CP046913">
    <property type="protein sequence ID" value="QGZ61092.1"/>
    <property type="molecule type" value="Genomic_DNA"/>
</dbReference>
<dbReference type="OrthoDB" id="9798416at2"/>
<keyword evidence="2" id="KW-1185">Reference proteome</keyword>
<dbReference type="Proteomes" id="UP000433577">
    <property type="component" value="Chromosome 1"/>
</dbReference>
<dbReference type="KEGG" id="pacs:FAZ98_04720"/>
<dbReference type="RefSeq" id="WP_158949251.1">
    <property type="nucleotide sequence ID" value="NZ_CP046913.1"/>
</dbReference>
<protein>
    <recommendedName>
        <fullName evidence="3">Addiction module antidote protein</fullName>
    </recommendedName>
</protein>
<accession>A0A7Z2GG00</accession>